<sequence length="136" mass="15382">MLRKIFGITFYIMAGFFLYSVELLAFLNQPMYPIKLILLGVLGVLTIVFTVIAILIYRSGRWRKNLGILLVSASGFCVFVIFSFFCFLLTPEFRESMPDGQVTLFSNYGSGFLFVGVIILVGVMLIKIDNKKDKVI</sequence>
<evidence type="ECO:0000256" key="1">
    <source>
        <dbReference type="SAM" id="Phobius"/>
    </source>
</evidence>
<keyword evidence="3" id="KW-1185">Reference proteome</keyword>
<organism evidence="2 3">
    <name type="scientific">Orenia marismortui</name>
    <dbReference type="NCBI Taxonomy" id="46469"/>
    <lineage>
        <taxon>Bacteria</taxon>
        <taxon>Bacillati</taxon>
        <taxon>Bacillota</taxon>
        <taxon>Clostridia</taxon>
        <taxon>Halanaerobiales</taxon>
        <taxon>Halobacteroidaceae</taxon>
        <taxon>Orenia</taxon>
    </lineage>
</organism>
<name>A0A4R8HA10_9FIRM</name>
<feature type="transmembrane region" description="Helical" evidence="1">
    <location>
        <begin position="110"/>
        <end position="128"/>
    </location>
</feature>
<dbReference type="EMBL" id="SOEG01000005">
    <property type="protein sequence ID" value="TDX52649.1"/>
    <property type="molecule type" value="Genomic_DNA"/>
</dbReference>
<keyword evidence="1" id="KW-0812">Transmembrane</keyword>
<dbReference type="RefSeq" id="WP_134115326.1">
    <property type="nucleotide sequence ID" value="NZ_SOEG01000005.1"/>
</dbReference>
<feature type="transmembrane region" description="Helical" evidence="1">
    <location>
        <begin position="32"/>
        <end position="56"/>
    </location>
</feature>
<feature type="transmembrane region" description="Helical" evidence="1">
    <location>
        <begin position="68"/>
        <end position="90"/>
    </location>
</feature>
<keyword evidence="1" id="KW-1133">Transmembrane helix</keyword>
<proteinExistence type="predicted"/>
<keyword evidence="1" id="KW-0472">Membrane</keyword>
<comment type="caution">
    <text evidence="2">The sequence shown here is derived from an EMBL/GenBank/DDBJ whole genome shotgun (WGS) entry which is preliminary data.</text>
</comment>
<reference evidence="2 3" key="1">
    <citation type="submission" date="2019-03" db="EMBL/GenBank/DDBJ databases">
        <title>Subsurface microbial communities from deep shales in Ohio and West Virginia, USA.</title>
        <authorList>
            <person name="Wrighton K."/>
        </authorList>
    </citation>
    <scope>NUCLEOTIDE SEQUENCE [LARGE SCALE GENOMIC DNA]</scope>
    <source>
        <strain evidence="2 3">MSL 6dP</strain>
    </source>
</reference>
<gene>
    <name evidence="2" type="ORF">C7959_1053</name>
</gene>
<dbReference type="Proteomes" id="UP000295832">
    <property type="component" value="Unassembled WGS sequence"/>
</dbReference>
<feature type="transmembrane region" description="Helical" evidence="1">
    <location>
        <begin position="5"/>
        <end position="26"/>
    </location>
</feature>
<accession>A0A4R8HA10</accession>
<protein>
    <submittedName>
        <fullName evidence="2">Uncharacterized protein</fullName>
    </submittedName>
</protein>
<evidence type="ECO:0000313" key="2">
    <source>
        <dbReference type="EMBL" id="TDX52649.1"/>
    </source>
</evidence>
<dbReference type="AlphaFoldDB" id="A0A4R8HA10"/>
<evidence type="ECO:0000313" key="3">
    <source>
        <dbReference type="Proteomes" id="UP000295832"/>
    </source>
</evidence>